<dbReference type="CDD" id="cd00077">
    <property type="entry name" value="HDc"/>
    <property type="match status" value="1"/>
</dbReference>
<name>A0A1I4JP16_9FIRM</name>
<feature type="domain" description="HD-GYP" evidence="1">
    <location>
        <begin position="1"/>
        <end position="164"/>
    </location>
</feature>
<accession>A0A1I4JP16</accession>
<dbReference type="STRING" id="29563.SAMN02983006_01766"/>
<keyword evidence="3" id="KW-1185">Reference proteome</keyword>
<evidence type="ECO:0000313" key="2">
    <source>
        <dbReference type="EMBL" id="SFL68282.1"/>
    </source>
</evidence>
<organism evidence="2 3">
    <name type="scientific">Halanaerobium salsuginis</name>
    <dbReference type="NCBI Taxonomy" id="29563"/>
    <lineage>
        <taxon>Bacteria</taxon>
        <taxon>Bacillati</taxon>
        <taxon>Bacillota</taxon>
        <taxon>Clostridia</taxon>
        <taxon>Halanaerobiales</taxon>
        <taxon>Halanaerobiaceae</taxon>
        <taxon>Halanaerobium</taxon>
    </lineage>
</organism>
<dbReference type="Proteomes" id="UP000199006">
    <property type="component" value="Unassembled WGS sequence"/>
</dbReference>
<reference evidence="2 3" key="1">
    <citation type="submission" date="2016-10" db="EMBL/GenBank/DDBJ databases">
        <authorList>
            <person name="de Groot N.N."/>
        </authorList>
    </citation>
    <scope>NUCLEOTIDE SEQUENCE [LARGE SCALE GENOMIC DNA]</scope>
    <source>
        <strain evidence="2 3">ATCC 51327</strain>
    </source>
</reference>
<dbReference type="InterPro" id="IPR037522">
    <property type="entry name" value="HD_GYP_dom"/>
</dbReference>
<dbReference type="AlphaFoldDB" id="A0A1I4JP16"/>
<dbReference type="InterPro" id="IPR013976">
    <property type="entry name" value="HDOD"/>
</dbReference>
<dbReference type="InterPro" id="IPR003607">
    <property type="entry name" value="HD/PDEase_dom"/>
</dbReference>
<dbReference type="Pfam" id="PF08668">
    <property type="entry name" value="HDOD"/>
    <property type="match status" value="1"/>
</dbReference>
<dbReference type="PROSITE" id="PS51832">
    <property type="entry name" value="HD_GYP"/>
    <property type="match status" value="1"/>
</dbReference>
<dbReference type="PANTHER" id="PTHR45228">
    <property type="entry name" value="CYCLIC DI-GMP PHOSPHODIESTERASE TM_0186-RELATED"/>
    <property type="match status" value="1"/>
</dbReference>
<dbReference type="SUPFAM" id="SSF109604">
    <property type="entry name" value="HD-domain/PDEase-like"/>
    <property type="match status" value="1"/>
</dbReference>
<dbReference type="InterPro" id="IPR052020">
    <property type="entry name" value="Cyclic_di-GMP/3'3'-cGAMP_PDE"/>
</dbReference>
<dbReference type="SMART" id="SM00471">
    <property type="entry name" value="HDc"/>
    <property type="match status" value="1"/>
</dbReference>
<sequence length="164" mass="18515">MINKELKLILLVLEAHDLHNQNHVQRTAILADKLAQKLLLSDQQREKLKTGALLHDIGKLMLPHAILNKPGKLDQDEKEIVELVKYHHEWWNGSGYPEGLAGDDIPILAQVVAITSSFDIMTTERIYDSLLTPAEALAELKDYSGLQFSSELVKIFSELIKKIN</sequence>
<dbReference type="Pfam" id="PF13487">
    <property type="entry name" value="HD_5"/>
    <property type="match status" value="1"/>
</dbReference>
<dbReference type="EMBL" id="FOTI01000024">
    <property type="protein sequence ID" value="SFL68282.1"/>
    <property type="molecule type" value="Genomic_DNA"/>
</dbReference>
<proteinExistence type="predicted"/>
<gene>
    <name evidence="2" type="ORF">SAMN02983006_01766</name>
</gene>
<evidence type="ECO:0000259" key="1">
    <source>
        <dbReference type="PROSITE" id="PS51832"/>
    </source>
</evidence>
<protein>
    <submittedName>
        <fullName evidence="2">HD domain-containing protein</fullName>
    </submittedName>
</protein>
<evidence type="ECO:0000313" key="3">
    <source>
        <dbReference type="Proteomes" id="UP000199006"/>
    </source>
</evidence>
<dbReference type="Gene3D" id="1.10.3210.10">
    <property type="entry name" value="Hypothetical protein af1432"/>
    <property type="match status" value="2"/>
</dbReference>